<evidence type="ECO:0000313" key="2">
    <source>
        <dbReference type="Proteomes" id="UP000231542"/>
    </source>
</evidence>
<name>A0A2H0YX23_9BACT</name>
<dbReference type="PANTHER" id="PTHR35279">
    <property type="match status" value="1"/>
</dbReference>
<proteinExistence type="predicted"/>
<dbReference type="PANTHER" id="PTHR35279:SF1">
    <property type="entry name" value="ARABINANASE_LEVANSUCRASE_INVERTASE"/>
    <property type="match status" value="1"/>
</dbReference>
<dbReference type="Gene3D" id="2.115.10.20">
    <property type="entry name" value="Glycosyl hydrolase domain, family 43"/>
    <property type="match status" value="2"/>
</dbReference>
<organism evidence="1 2">
    <name type="scientific">Candidatus Kerfeldbacteria bacterium CG08_land_8_20_14_0_20_40_16</name>
    <dbReference type="NCBI Taxonomy" id="2014244"/>
    <lineage>
        <taxon>Bacteria</taxon>
        <taxon>Candidatus Kerfeldiibacteriota</taxon>
    </lineage>
</organism>
<dbReference type="Proteomes" id="UP000231542">
    <property type="component" value="Unassembled WGS sequence"/>
</dbReference>
<feature type="non-terminal residue" evidence="1">
    <location>
        <position position="1"/>
    </location>
</feature>
<dbReference type="InterPro" id="IPR023296">
    <property type="entry name" value="Glyco_hydro_beta-prop_sf"/>
</dbReference>
<protein>
    <recommendedName>
        <fullName evidence="3">Glycosylase</fullName>
    </recommendedName>
</protein>
<comment type="caution">
    <text evidence="1">The sequence shown here is derived from an EMBL/GenBank/DDBJ whole genome shotgun (WGS) entry which is preliminary data.</text>
</comment>
<evidence type="ECO:0008006" key="3">
    <source>
        <dbReference type="Google" id="ProtNLM"/>
    </source>
</evidence>
<dbReference type="EMBL" id="PEXU01000017">
    <property type="protein sequence ID" value="PIS42839.1"/>
    <property type="molecule type" value="Genomic_DNA"/>
</dbReference>
<accession>A0A2H0YX23</accession>
<evidence type="ECO:0000313" key="1">
    <source>
        <dbReference type="EMBL" id="PIS42839.1"/>
    </source>
</evidence>
<reference evidence="1 2" key="1">
    <citation type="submission" date="2017-09" db="EMBL/GenBank/DDBJ databases">
        <title>Depth-based differentiation of microbial function through sediment-hosted aquifers and enrichment of novel symbionts in the deep terrestrial subsurface.</title>
        <authorList>
            <person name="Probst A.J."/>
            <person name="Ladd B."/>
            <person name="Jarett J.K."/>
            <person name="Geller-Mcgrath D.E."/>
            <person name="Sieber C.M."/>
            <person name="Emerson J.B."/>
            <person name="Anantharaman K."/>
            <person name="Thomas B.C."/>
            <person name="Malmstrom R."/>
            <person name="Stieglmeier M."/>
            <person name="Klingl A."/>
            <person name="Woyke T."/>
            <person name="Ryan C.M."/>
            <person name="Banfield J.F."/>
        </authorList>
    </citation>
    <scope>NUCLEOTIDE SEQUENCE [LARGE SCALE GENOMIC DNA]</scope>
    <source>
        <strain evidence="1">CG08_land_8_20_14_0_20_40_16</strain>
    </source>
</reference>
<gene>
    <name evidence="1" type="ORF">COT24_01430</name>
</gene>
<dbReference type="SUPFAM" id="SSF75005">
    <property type="entry name" value="Arabinanase/levansucrase/invertase"/>
    <property type="match status" value="1"/>
</dbReference>
<sequence length="244" mass="27649">TVIPLGSLGAFDEHGIFPINVVRDKNRILAYTTGWNRKVSVSVDTAIGLAISNDNGLTFDKVGTGPVLSASLHEPFLIADAFVSIFSGTYHMWYIYGTRWKKYASEHAPDRVYKIGHATSDDGISWQKEGRQIINDKLNSDECQALPTVLYFDNRYQMLFCYRRPFGFRTKKENAYRIGYAFSDDLINWTRDDAAAGIDISKDGWDSDMLCYPHVFQCDGKIYLLYNGNEFGRFGFGLAVLEEI</sequence>
<dbReference type="AlphaFoldDB" id="A0A2H0YX23"/>